<organism evidence="1 2">
    <name type="scientific">Candidatus Marsarchaeota G1 archaeon OSP_C</name>
    <dbReference type="NCBI Taxonomy" id="1978154"/>
    <lineage>
        <taxon>Archaea</taxon>
        <taxon>Candidatus Marsarchaeota</taxon>
        <taxon>Candidatus Marsarchaeota group 1</taxon>
    </lineage>
</organism>
<evidence type="ECO:0000313" key="1">
    <source>
        <dbReference type="EMBL" id="PSN87094.1"/>
    </source>
</evidence>
<dbReference type="AlphaFoldDB" id="A0A2R6AL31"/>
<proteinExistence type="predicted"/>
<dbReference type="EMBL" id="NEXB01000085">
    <property type="protein sequence ID" value="PSN87094.1"/>
    <property type="molecule type" value="Genomic_DNA"/>
</dbReference>
<reference evidence="1 2" key="1">
    <citation type="submission" date="2017-04" db="EMBL/GenBank/DDBJ databases">
        <title>Novel microbial lineages endemic to geothermal iron-oxide mats fill important gaps in the evolutionary history of Archaea.</title>
        <authorList>
            <person name="Jay Z.J."/>
            <person name="Beam J.P."/>
            <person name="Dlakic M."/>
            <person name="Rusch D.B."/>
            <person name="Kozubal M.A."/>
            <person name="Inskeep W.P."/>
        </authorList>
    </citation>
    <scope>NUCLEOTIDE SEQUENCE [LARGE SCALE GENOMIC DNA]</scope>
    <source>
        <strain evidence="1">OSP_C</strain>
    </source>
</reference>
<gene>
    <name evidence="1" type="ORF">B9Q00_09770</name>
</gene>
<sequence length="383" mass="44441">MSPNEKMSKVLIAQSILYSFAIIKILALDYQIIATVEDYGYTGIYLKNHIGVQKLTPIRAHKKVGGYGAYITEALLPIKRDEFEGEAGYQKFNLRIEQKVNSRVEKNDVNIITFYGDAGVEPLQLAKFEDLGLITDYETVFNDHLIGMPFSLKYYSQEMVANPETILEQAKRVYETVSTTYTAKNLLGYVPAYVYHRELEKFIQIYQNGPTIREKGESYNVVLLMVDFKRRNPDALKRQLAMLLRLKNRYLNEGFYLFYYAMNVGRPRLSEKKKSALALDFLTTLIGFDVVGSSHTSIPQSKRYGYTRKPVEFSIDDFCYHIIEQKTDQNTYEKIRANNYQKQSEFLRNTTLQLQRNPSTLQAEIEKRPEANKFIKEMLGYTH</sequence>
<comment type="caution">
    <text evidence="1">The sequence shown here is derived from an EMBL/GenBank/DDBJ whole genome shotgun (WGS) entry which is preliminary data.</text>
</comment>
<protein>
    <submittedName>
        <fullName evidence="1">Uncharacterized protein</fullName>
    </submittedName>
</protein>
<name>A0A2R6AL31_9ARCH</name>
<dbReference type="Proteomes" id="UP000241473">
    <property type="component" value="Unassembled WGS sequence"/>
</dbReference>
<accession>A0A2R6AL31</accession>
<evidence type="ECO:0000313" key="2">
    <source>
        <dbReference type="Proteomes" id="UP000241473"/>
    </source>
</evidence>